<name>A0A078K0R6_BRANA</name>
<accession>A0A078K0R6</accession>
<dbReference type="AlphaFoldDB" id="A0A078K0R6"/>
<reference evidence="1" key="1">
    <citation type="journal article" date="2014" name="Science">
        <title>Plant genetics. Early allopolyploid evolution in the post-Neolithic Brassica napus oilseed genome.</title>
        <authorList>
            <person name="Chalhoub B."/>
            <person name="Denoeud F."/>
            <person name="Liu S."/>
            <person name="Parkin I.A."/>
            <person name="Tang H."/>
            <person name="Wang X."/>
            <person name="Chiquet J."/>
            <person name="Belcram H."/>
            <person name="Tong C."/>
            <person name="Samans B."/>
            <person name="Correa M."/>
            <person name="Da Silva C."/>
            <person name="Just J."/>
            <person name="Falentin C."/>
            <person name="Koh C.S."/>
            <person name="Le Clainche I."/>
            <person name="Bernard M."/>
            <person name="Bento P."/>
            <person name="Noel B."/>
            <person name="Labadie K."/>
            <person name="Alberti A."/>
            <person name="Charles M."/>
            <person name="Arnaud D."/>
            <person name="Guo H."/>
            <person name="Daviaud C."/>
            <person name="Alamery S."/>
            <person name="Jabbari K."/>
            <person name="Zhao M."/>
            <person name="Edger P.P."/>
            <person name="Chelaifa H."/>
            <person name="Tack D."/>
            <person name="Lassalle G."/>
            <person name="Mestiri I."/>
            <person name="Schnel N."/>
            <person name="Le Paslier M.C."/>
            <person name="Fan G."/>
            <person name="Renault V."/>
            <person name="Bayer P.E."/>
            <person name="Golicz A.A."/>
            <person name="Manoli S."/>
            <person name="Lee T.H."/>
            <person name="Thi V.H."/>
            <person name="Chalabi S."/>
            <person name="Hu Q."/>
            <person name="Fan C."/>
            <person name="Tollenaere R."/>
            <person name="Lu Y."/>
            <person name="Battail C."/>
            <person name="Shen J."/>
            <person name="Sidebottom C.H."/>
            <person name="Wang X."/>
            <person name="Canaguier A."/>
            <person name="Chauveau A."/>
            <person name="Berard A."/>
            <person name="Deniot G."/>
            <person name="Guan M."/>
            <person name="Liu Z."/>
            <person name="Sun F."/>
            <person name="Lim Y.P."/>
            <person name="Lyons E."/>
            <person name="Town C.D."/>
            <person name="Bancroft I."/>
            <person name="Wang X."/>
            <person name="Meng J."/>
            <person name="Ma J."/>
            <person name="Pires J.C."/>
            <person name="King G.J."/>
            <person name="Brunel D."/>
            <person name="Delourme R."/>
            <person name="Renard M."/>
            <person name="Aury J.M."/>
            <person name="Adams K.L."/>
            <person name="Batley J."/>
            <person name="Snowdon R.J."/>
            <person name="Tost J."/>
            <person name="Edwards D."/>
            <person name="Zhou Y."/>
            <person name="Hua W."/>
            <person name="Sharpe A.G."/>
            <person name="Paterson A.H."/>
            <person name="Guan C."/>
            <person name="Wincker P."/>
        </authorList>
    </citation>
    <scope>NUCLEOTIDE SEQUENCE [LARGE SCALE GENOMIC DNA]</scope>
</reference>
<evidence type="ECO:0000313" key="1">
    <source>
        <dbReference type="EMBL" id="CDY72250.1"/>
    </source>
</evidence>
<reference evidence="1" key="2">
    <citation type="submission" date="2014-06" db="EMBL/GenBank/DDBJ databases">
        <authorList>
            <person name="Genoscope - CEA"/>
        </authorList>
    </citation>
    <scope>NUCLEOTIDE SEQUENCE</scope>
</reference>
<dbReference type="PaxDb" id="3708-A0A078K0R6"/>
<gene>
    <name evidence="1" type="primary">BnaUnng04990D</name>
    <name evidence="1" type="ORF">GSBRNA2T00025975001</name>
</gene>
<sequence>PTSKVTANLSFRPLPSS</sequence>
<proteinExistence type="predicted"/>
<protein>
    <submittedName>
        <fullName evidence="1">BnaUnng04990D protein</fullName>
    </submittedName>
</protein>
<dbReference type="EMBL" id="LK049741">
    <property type="protein sequence ID" value="CDY72250.1"/>
    <property type="molecule type" value="Genomic_DNA"/>
</dbReference>
<organism evidence="1">
    <name type="scientific">Brassica napus</name>
    <name type="common">Rape</name>
    <dbReference type="NCBI Taxonomy" id="3708"/>
    <lineage>
        <taxon>Eukaryota</taxon>
        <taxon>Viridiplantae</taxon>
        <taxon>Streptophyta</taxon>
        <taxon>Embryophyta</taxon>
        <taxon>Tracheophyta</taxon>
        <taxon>Spermatophyta</taxon>
        <taxon>Magnoliopsida</taxon>
        <taxon>eudicotyledons</taxon>
        <taxon>Gunneridae</taxon>
        <taxon>Pentapetalae</taxon>
        <taxon>rosids</taxon>
        <taxon>malvids</taxon>
        <taxon>Brassicales</taxon>
        <taxon>Brassicaceae</taxon>
        <taxon>Brassiceae</taxon>
        <taxon>Brassica</taxon>
    </lineage>
</organism>
<feature type="non-terminal residue" evidence="1">
    <location>
        <position position="1"/>
    </location>
</feature>